<dbReference type="PROSITE" id="PS50977">
    <property type="entry name" value="HTH_TETR_2"/>
    <property type="match status" value="1"/>
</dbReference>
<feature type="domain" description="HTH tetR-type" evidence="3">
    <location>
        <begin position="8"/>
        <end position="68"/>
    </location>
</feature>
<dbReference type="PANTHER" id="PTHR30328:SF54">
    <property type="entry name" value="HTH-TYPE TRANSCRIPTIONAL REPRESSOR SCO4008"/>
    <property type="match status" value="1"/>
</dbReference>
<evidence type="ECO:0000313" key="4">
    <source>
        <dbReference type="EMBL" id="MBO8443729.1"/>
    </source>
</evidence>
<dbReference type="PRINTS" id="PR00455">
    <property type="entry name" value="HTHTETR"/>
</dbReference>
<evidence type="ECO:0000256" key="1">
    <source>
        <dbReference type="ARBA" id="ARBA00023125"/>
    </source>
</evidence>
<organism evidence="4 5">
    <name type="scientific">Candidatus Aphodenecus pullistercoris</name>
    <dbReference type="NCBI Taxonomy" id="2840669"/>
    <lineage>
        <taxon>Bacteria</taxon>
        <taxon>Pseudomonadati</taxon>
        <taxon>Spirochaetota</taxon>
        <taxon>Spirochaetia</taxon>
        <taxon>Spirochaetales</taxon>
        <taxon>Candidatus Aphodenecus</taxon>
    </lineage>
</organism>
<protein>
    <submittedName>
        <fullName evidence="4">TetR/AcrR family transcriptional regulator</fullName>
    </submittedName>
</protein>
<feature type="non-terminal residue" evidence="4">
    <location>
        <position position="167"/>
    </location>
</feature>
<evidence type="ECO:0000313" key="5">
    <source>
        <dbReference type="Proteomes" id="UP000823633"/>
    </source>
</evidence>
<dbReference type="SUPFAM" id="SSF46689">
    <property type="entry name" value="Homeodomain-like"/>
    <property type="match status" value="1"/>
</dbReference>
<dbReference type="InterPro" id="IPR036271">
    <property type="entry name" value="Tet_transcr_reg_TetR-rel_C_sf"/>
</dbReference>
<reference evidence="4" key="1">
    <citation type="submission" date="2020-10" db="EMBL/GenBank/DDBJ databases">
        <authorList>
            <person name="Gilroy R."/>
        </authorList>
    </citation>
    <scope>NUCLEOTIDE SEQUENCE</scope>
    <source>
        <strain evidence="4">11167</strain>
    </source>
</reference>
<dbReference type="Pfam" id="PF00440">
    <property type="entry name" value="TetR_N"/>
    <property type="match status" value="1"/>
</dbReference>
<dbReference type="EMBL" id="JADIMU010000055">
    <property type="protein sequence ID" value="MBO8443729.1"/>
    <property type="molecule type" value="Genomic_DNA"/>
</dbReference>
<feature type="DNA-binding region" description="H-T-H motif" evidence="2">
    <location>
        <begin position="31"/>
        <end position="50"/>
    </location>
</feature>
<evidence type="ECO:0000259" key="3">
    <source>
        <dbReference type="PROSITE" id="PS50977"/>
    </source>
</evidence>
<keyword evidence="1 2" id="KW-0238">DNA-binding</keyword>
<accession>A0A9D9HAA4</accession>
<dbReference type="Proteomes" id="UP000823633">
    <property type="component" value="Unassembled WGS sequence"/>
</dbReference>
<dbReference type="Gene3D" id="1.10.10.60">
    <property type="entry name" value="Homeodomain-like"/>
    <property type="match status" value="1"/>
</dbReference>
<dbReference type="InterPro" id="IPR050109">
    <property type="entry name" value="HTH-type_TetR-like_transc_reg"/>
</dbReference>
<dbReference type="PANTHER" id="PTHR30328">
    <property type="entry name" value="TRANSCRIPTIONAL REPRESSOR"/>
    <property type="match status" value="1"/>
</dbReference>
<dbReference type="SUPFAM" id="SSF48498">
    <property type="entry name" value="Tetracyclin repressor-like, C-terminal domain"/>
    <property type="match status" value="1"/>
</dbReference>
<comment type="caution">
    <text evidence="4">The sequence shown here is derived from an EMBL/GenBank/DDBJ whole genome shotgun (WGS) entry which is preliminary data.</text>
</comment>
<evidence type="ECO:0000256" key="2">
    <source>
        <dbReference type="PROSITE-ProRule" id="PRU00335"/>
    </source>
</evidence>
<gene>
    <name evidence="4" type="ORF">IAC42_08270</name>
</gene>
<dbReference type="Gene3D" id="1.10.357.10">
    <property type="entry name" value="Tetracycline Repressor, domain 2"/>
    <property type="match status" value="1"/>
</dbReference>
<proteinExistence type="predicted"/>
<dbReference type="InterPro" id="IPR009057">
    <property type="entry name" value="Homeodomain-like_sf"/>
</dbReference>
<reference evidence="4" key="2">
    <citation type="journal article" date="2021" name="PeerJ">
        <title>Extensive microbial diversity within the chicken gut microbiome revealed by metagenomics and culture.</title>
        <authorList>
            <person name="Gilroy R."/>
            <person name="Ravi A."/>
            <person name="Getino M."/>
            <person name="Pursley I."/>
            <person name="Horton D.L."/>
            <person name="Alikhan N.F."/>
            <person name="Baker D."/>
            <person name="Gharbi K."/>
            <person name="Hall N."/>
            <person name="Watson M."/>
            <person name="Adriaenssens E.M."/>
            <person name="Foster-Nyarko E."/>
            <person name="Jarju S."/>
            <person name="Secka A."/>
            <person name="Antonio M."/>
            <person name="Oren A."/>
            <person name="Chaudhuri R.R."/>
            <person name="La Ragione R."/>
            <person name="Hildebrand F."/>
            <person name="Pallen M.J."/>
        </authorList>
    </citation>
    <scope>NUCLEOTIDE SEQUENCE</scope>
    <source>
        <strain evidence="4">11167</strain>
    </source>
</reference>
<sequence length="167" mass="19531">MTQKERQERSRALIIQAATEEFGTLGYDNVSVELICRKHGISKGMMYHYYRGKDDLFLECVGHTFVLLCQYIEAEAPKLDGPHALENIKLFLMARELFFKDHPLEKTLFECAVFHHPRHLAQALDEARHGIRRLNMDFITSQLSRMKLREGLDSRQVERYLGSIDYL</sequence>
<dbReference type="InterPro" id="IPR001647">
    <property type="entry name" value="HTH_TetR"/>
</dbReference>
<dbReference type="AlphaFoldDB" id="A0A9D9HAA4"/>
<dbReference type="GO" id="GO:0003677">
    <property type="term" value="F:DNA binding"/>
    <property type="evidence" value="ECO:0007669"/>
    <property type="project" value="UniProtKB-UniRule"/>
</dbReference>
<name>A0A9D9HAA4_9SPIR</name>